<comment type="caution">
    <text evidence="6">The sequence shown here is derived from an EMBL/GenBank/DDBJ whole genome shotgun (WGS) entry which is preliminary data.</text>
</comment>
<feature type="compositionally biased region" description="Basic and acidic residues" evidence="4">
    <location>
        <begin position="176"/>
        <end position="210"/>
    </location>
</feature>
<dbReference type="GO" id="GO:0062129">
    <property type="term" value="C:chitin-based extracellular matrix"/>
    <property type="evidence" value="ECO:0007669"/>
    <property type="project" value="TreeGrafter"/>
</dbReference>
<dbReference type="PROSITE" id="PS00233">
    <property type="entry name" value="CHIT_BIND_RR_1"/>
    <property type="match status" value="1"/>
</dbReference>
<reference evidence="6 7" key="1">
    <citation type="journal article" date="2022" name="Nat. Ecol. Evol.">
        <title>A masculinizing supergene underlies an exaggerated male reproductive morph in a spider.</title>
        <authorList>
            <person name="Hendrickx F."/>
            <person name="De Corte Z."/>
            <person name="Sonet G."/>
            <person name="Van Belleghem S.M."/>
            <person name="Kostlbacher S."/>
            <person name="Vangestel C."/>
        </authorList>
    </citation>
    <scope>NUCLEOTIDE SEQUENCE [LARGE SCALE GENOMIC DNA]</scope>
    <source>
        <strain evidence="6">W744_W776</strain>
    </source>
</reference>
<dbReference type="PANTHER" id="PTHR10380:SF173">
    <property type="entry name" value="CUTICULAR PROTEIN 47EF, ISOFORM C-RELATED"/>
    <property type="match status" value="1"/>
</dbReference>
<accession>A0AAV6THP8</accession>
<sequence length="315" mass="34633">VFILLTVLATSLATPAYEYPYYVNTGTSKQYRSQDDVGNYQFGYDEGHSSGGTFRKEYGDAHGNKYGSYGLTDADGRVRVVNYVADENGFRADVRTNEPGTVPDDPASATFNKQAFFSVPSFAGIAYGVKGGSVKTPPSGVKTSGVKTVTKTGGVKTPPPVTASRVKTSPAAQKPEPIEQVRDTKPEPIEQVRDTKPEQVEQERVSKPEQVEQANSFKNQPEFPPFPKPLLYAPDFHSAATSEFPLLYRNNYFSNYKGSPYTTSTRRAFNTYKGSPYVSTFKGTPYVGSPYVGSPYVASPYVGRPYGRYGYYVYP</sequence>
<protein>
    <recommendedName>
        <fullName evidence="8">Cuticle protein 14</fullName>
    </recommendedName>
</protein>
<feature type="signal peptide" evidence="5">
    <location>
        <begin position="1"/>
        <end position="18"/>
    </location>
</feature>
<feature type="region of interest" description="Disordered" evidence="4">
    <location>
        <begin position="135"/>
        <end position="225"/>
    </location>
</feature>
<evidence type="ECO:0000256" key="4">
    <source>
        <dbReference type="SAM" id="MobiDB-lite"/>
    </source>
</evidence>
<keyword evidence="2 3" id="KW-0193">Cuticle</keyword>
<keyword evidence="7" id="KW-1185">Reference proteome</keyword>
<evidence type="ECO:0000256" key="3">
    <source>
        <dbReference type="PROSITE-ProRule" id="PRU00497"/>
    </source>
</evidence>
<dbReference type="InterPro" id="IPR000618">
    <property type="entry name" value="Insect_cuticle"/>
</dbReference>
<organism evidence="6 7">
    <name type="scientific">Oedothorax gibbosus</name>
    <dbReference type="NCBI Taxonomy" id="931172"/>
    <lineage>
        <taxon>Eukaryota</taxon>
        <taxon>Metazoa</taxon>
        <taxon>Ecdysozoa</taxon>
        <taxon>Arthropoda</taxon>
        <taxon>Chelicerata</taxon>
        <taxon>Arachnida</taxon>
        <taxon>Araneae</taxon>
        <taxon>Araneomorphae</taxon>
        <taxon>Entelegynae</taxon>
        <taxon>Araneoidea</taxon>
        <taxon>Linyphiidae</taxon>
        <taxon>Erigoninae</taxon>
        <taxon>Oedothorax</taxon>
    </lineage>
</organism>
<dbReference type="AlphaFoldDB" id="A0AAV6THP8"/>
<evidence type="ECO:0000256" key="2">
    <source>
        <dbReference type="ARBA" id="ARBA00022460"/>
    </source>
</evidence>
<feature type="compositionally biased region" description="Low complexity" evidence="4">
    <location>
        <begin position="139"/>
        <end position="156"/>
    </location>
</feature>
<evidence type="ECO:0008006" key="8">
    <source>
        <dbReference type="Google" id="ProtNLM"/>
    </source>
</evidence>
<name>A0AAV6THP8_9ARAC</name>
<gene>
    <name evidence="6" type="ORF">JTE90_016070</name>
</gene>
<dbReference type="GO" id="GO:0008010">
    <property type="term" value="F:structural constituent of chitin-based larval cuticle"/>
    <property type="evidence" value="ECO:0007669"/>
    <property type="project" value="TreeGrafter"/>
</dbReference>
<dbReference type="Proteomes" id="UP000827092">
    <property type="component" value="Unassembled WGS sequence"/>
</dbReference>
<evidence type="ECO:0000313" key="6">
    <source>
        <dbReference type="EMBL" id="KAG8171387.1"/>
    </source>
</evidence>
<dbReference type="PRINTS" id="PR00947">
    <property type="entry name" value="CUTICLE"/>
</dbReference>
<keyword evidence="5" id="KW-0732">Signal</keyword>
<evidence type="ECO:0000313" key="7">
    <source>
        <dbReference type="Proteomes" id="UP000827092"/>
    </source>
</evidence>
<dbReference type="Pfam" id="PF00379">
    <property type="entry name" value="Chitin_bind_4"/>
    <property type="match status" value="1"/>
</dbReference>
<evidence type="ECO:0000256" key="5">
    <source>
        <dbReference type="SAM" id="SignalP"/>
    </source>
</evidence>
<dbReference type="EMBL" id="JAFNEN010004039">
    <property type="protein sequence ID" value="KAG8171387.1"/>
    <property type="molecule type" value="Genomic_DNA"/>
</dbReference>
<feature type="chain" id="PRO_5043428649" description="Cuticle protein 14" evidence="5">
    <location>
        <begin position="19"/>
        <end position="315"/>
    </location>
</feature>
<proteinExistence type="predicted"/>
<comment type="function">
    <text evidence="1">Component of the rigid cuticle of the spider.</text>
</comment>
<evidence type="ECO:0000256" key="1">
    <source>
        <dbReference type="ARBA" id="ARBA00002980"/>
    </source>
</evidence>
<feature type="non-terminal residue" evidence="6">
    <location>
        <position position="1"/>
    </location>
</feature>
<dbReference type="PANTHER" id="PTHR10380">
    <property type="entry name" value="CUTICLE PROTEIN"/>
    <property type="match status" value="1"/>
</dbReference>
<dbReference type="PROSITE" id="PS51155">
    <property type="entry name" value="CHIT_BIND_RR_2"/>
    <property type="match status" value="1"/>
</dbReference>
<dbReference type="InterPro" id="IPR031311">
    <property type="entry name" value="CHIT_BIND_RR_consensus"/>
</dbReference>
<dbReference type="InterPro" id="IPR050468">
    <property type="entry name" value="Cuticle_Struct_Prot"/>
</dbReference>